<evidence type="ECO:0000259" key="2">
    <source>
        <dbReference type="Pfam" id="PF08327"/>
    </source>
</evidence>
<accession>A0A1I1BQ77</accession>
<dbReference type="CDD" id="cd07814">
    <property type="entry name" value="SRPBCC_CalC_Aha1-like"/>
    <property type="match status" value="1"/>
</dbReference>
<sequence length="153" mass="17366">MVGDVDPDRILTIERVFAAPRDLVFRAWTDPGQLARWWGPKGFTAPSVTANVTEGGRWRTCIRSAADGVEYWAQGVYREIVEPERLKFTFAWDADDGTPGNETLITVTFTEQDDNTLMDFRQEGLLSAEDRDSHHGGWSECFDDLTAHLSRER</sequence>
<evidence type="ECO:0000256" key="1">
    <source>
        <dbReference type="ARBA" id="ARBA00006817"/>
    </source>
</evidence>
<proteinExistence type="inferred from homology"/>
<dbReference type="OrthoDB" id="3365660at2"/>
<evidence type="ECO:0000313" key="3">
    <source>
        <dbReference type="EMBL" id="SFB52441.1"/>
    </source>
</evidence>
<dbReference type="Gene3D" id="3.30.530.20">
    <property type="match status" value="1"/>
</dbReference>
<dbReference type="STRING" id="490629.SAMN05216266_11639"/>
<dbReference type="EMBL" id="FOKG01000016">
    <property type="protein sequence ID" value="SFB52441.1"/>
    <property type="molecule type" value="Genomic_DNA"/>
</dbReference>
<keyword evidence="4" id="KW-1185">Reference proteome</keyword>
<dbReference type="InterPro" id="IPR013538">
    <property type="entry name" value="ASHA1/2-like_C"/>
</dbReference>
<comment type="similarity">
    <text evidence="1">Belongs to the AHA1 family.</text>
</comment>
<dbReference type="InterPro" id="IPR023393">
    <property type="entry name" value="START-like_dom_sf"/>
</dbReference>
<evidence type="ECO:0000313" key="4">
    <source>
        <dbReference type="Proteomes" id="UP000243799"/>
    </source>
</evidence>
<name>A0A1I1BQ77_9PSEU</name>
<dbReference type="AlphaFoldDB" id="A0A1I1BQ77"/>
<gene>
    <name evidence="3" type="ORF">SAMN05216266_11639</name>
</gene>
<reference evidence="4" key="1">
    <citation type="submission" date="2016-10" db="EMBL/GenBank/DDBJ databases">
        <authorList>
            <person name="Varghese N."/>
            <person name="Submissions S."/>
        </authorList>
    </citation>
    <scope>NUCLEOTIDE SEQUENCE [LARGE SCALE GENOMIC DNA]</scope>
    <source>
        <strain evidence="4">CGMCC 4.3568</strain>
    </source>
</reference>
<dbReference type="SUPFAM" id="SSF55961">
    <property type="entry name" value="Bet v1-like"/>
    <property type="match status" value="1"/>
</dbReference>
<organism evidence="3 4">
    <name type="scientific">Amycolatopsis marina</name>
    <dbReference type="NCBI Taxonomy" id="490629"/>
    <lineage>
        <taxon>Bacteria</taxon>
        <taxon>Bacillati</taxon>
        <taxon>Actinomycetota</taxon>
        <taxon>Actinomycetes</taxon>
        <taxon>Pseudonocardiales</taxon>
        <taxon>Pseudonocardiaceae</taxon>
        <taxon>Amycolatopsis</taxon>
    </lineage>
</organism>
<protein>
    <submittedName>
        <fullName evidence="3">Uncharacterized conserved protein YndB, AHSA1/START domain</fullName>
    </submittedName>
</protein>
<dbReference type="Proteomes" id="UP000243799">
    <property type="component" value="Unassembled WGS sequence"/>
</dbReference>
<feature type="domain" description="Activator of Hsp90 ATPase homologue 1/2-like C-terminal" evidence="2">
    <location>
        <begin position="18"/>
        <end position="149"/>
    </location>
</feature>
<dbReference type="Pfam" id="PF08327">
    <property type="entry name" value="AHSA1"/>
    <property type="match status" value="1"/>
</dbReference>
<dbReference type="RefSeq" id="WP_091675564.1">
    <property type="nucleotide sequence ID" value="NZ_FOKG01000016.1"/>
</dbReference>